<sequence>MLKREEIEAEANKTSVSEMLLQKKCNQRTRHLKWSVFPVLHTRLDKEATNRINILGCTFSTQGTIDTASGLSGKNKTSALGVIQETSKRHPLGSQILQWSTRISDSILTKQINSFTSGTCQWSAAQPPLLALGTVQMKGFLSLK</sequence>
<proteinExistence type="predicted"/>
<organism evidence="1 2">
    <name type="scientific">Platysternon megacephalum</name>
    <name type="common">big-headed turtle</name>
    <dbReference type="NCBI Taxonomy" id="55544"/>
    <lineage>
        <taxon>Eukaryota</taxon>
        <taxon>Metazoa</taxon>
        <taxon>Chordata</taxon>
        <taxon>Craniata</taxon>
        <taxon>Vertebrata</taxon>
        <taxon>Euteleostomi</taxon>
        <taxon>Archelosauria</taxon>
        <taxon>Testudinata</taxon>
        <taxon>Testudines</taxon>
        <taxon>Cryptodira</taxon>
        <taxon>Durocryptodira</taxon>
        <taxon>Testudinoidea</taxon>
        <taxon>Platysternidae</taxon>
        <taxon>Platysternon</taxon>
    </lineage>
</organism>
<accession>A0A4D9F7I9</accession>
<keyword evidence="2" id="KW-1185">Reference proteome</keyword>
<dbReference type="AlphaFoldDB" id="A0A4D9F7I9"/>
<comment type="caution">
    <text evidence="1">The sequence shown here is derived from an EMBL/GenBank/DDBJ whole genome shotgun (WGS) entry which is preliminary data.</text>
</comment>
<name>A0A4D9F7I9_9SAUR</name>
<gene>
    <name evidence="1" type="ORF">DR999_PMT01101</name>
</gene>
<dbReference type="Proteomes" id="UP000297703">
    <property type="component" value="Unassembled WGS sequence"/>
</dbReference>
<reference evidence="1 2" key="1">
    <citation type="submission" date="2019-04" db="EMBL/GenBank/DDBJ databases">
        <title>Draft genome of the big-headed turtle Platysternon megacephalum.</title>
        <authorList>
            <person name="Gong S."/>
        </authorList>
    </citation>
    <scope>NUCLEOTIDE SEQUENCE [LARGE SCALE GENOMIC DNA]</scope>
    <source>
        <strain evidence="1">DO16091913</strain>
        <tissue evidence="1">Muscle</tissue>
    </source>
</reference>
<evidence type="ECO:0000313" key="2">
    <source>
        <dbReference type="Proteomes" id="UP000297703"/>
    </source>
</evidence>
<reference evidence="1 2" key="2">
    <citation type="submission" date="2019-04" db="EMBL/GenBank/DDBJ databases">
        <title>The genome sequence of big-headed turtle.</title>
        <authorList>
            <person name="Gong S."/>
        </authorList>
    </citation>
    <scope>NUCLEOTIDE SEQUENCE [LARGE SCALE GENOMIC DNA]</scope>
    <source>
        <strain evidence="1">DO16091913</strain>
        <tissue evidence="1">Muscle</tissue>
    </source>
</reference>
<protein>
    <submittedName>
        <fullName evidence="1">Rho GTPase-activating protein 20-like</fullName>
    </submittedName>
</protein>
<evidence type="ECO:0000313" key="1">
    <source>
        <dbReference type="EMBL" id="TFK15338.1"/>
    </source>
</evidence>
<dbReference type="EMBL" id="QXTE01000005">
    <property type="protein sequence ID" value="TFK15338.1"/>
    <property type="molecule type" value="Genomic_DNA"/>
</dbReference>